<gene>
    <name evidence="1" type="ORF">GCM10008943_28340</name>
</gene>
<reference evidence="2" key="1">
    <citation type="journal article" date="2019" name="Int. J. Syst. Evol. Microbiol.">
        <title>The Global Catalogue of Microorganisms (GCM) 10K type strain sequencing project: providing services to taxonomists for standard genome sequencing and annotation.</title>
        <authorList>
            <consortium name="The Broad Institute Genomics Platform"/>
            <consortium name="The Broad Institute Genome Sequencing Center for Infectious Disease"/>
            <person name="Wu L."/>
            <person name="Ma J."/>
        </authorList>
    </citation>
    <scope>NUCLEOTIDE SEQUENCE [LARGE SCALE GENOMIC DNA]</scope>
    <source>
        <strain evidence="2">JCM 15115</strain>
    </source>
</reference>
<name>A0ABP3RIS4_9HYPH</name>
<dbReference type="InterPro" id="IPR008727">
    <property type="entry name" value="PAAR_motif"/>
</dbReference>
<accession>A0ABP3RIS4</accession>
<evidence type="ECO:0000313" key="2">
    <source>
        <dbReference type="Proteomes" id="UP001424441"/>
    </source>
</evidence>
<dbReference type="Pfam" id="PF05488">
    <property type="entry name" value="PAAR_motif"/>
    <property type="match status" value="1"/>
</dbReference>
<evidence type="ECO:0000313" key="1">
    <source>
        <dbReference type="EMBL" id="GAA0611126.1"/>
    </source>
</evidence>
<comment type="caution">
    <text evidence="1">The sequence shown here is derived from an EMBL/GenBank/DDBJ whole genome shotgun (WGS) entry which is preliminary data.</text>
</comment>
<dbReference type="Proteomes" id="UP001424441">
    <property type="component" value="Unassembled WGS sequence"/>
</dbReference>
<dbReference type="RefSeq" id="WP_343806802.1">
    <property type="nucleotide sequence ID" value="NZ_BAAADE010000008.1"/>
</dbReference>
<proteinExistence type="predicted"/>
<protein>
    <submittedName>
        <fullName evidence="1">PAAR domain-containing protein</fullName>
    </submittedName>
</protein>
<sequence length="103" mass="10672">MTSMSVALQGHNHVCTKVEVLAGVTVPHVGGPIINVQQSFVTVYGVPIATVAGQAVCTGVGQLDEIQAGSTIATINGTKIARLGDRCQHGGLIVEGIHWILFI</sequence>
<dbReference type="Gene3D" id="2.60.200.60">
    <property type="match status" value="1"/>
</dbReference>
<dbReference type="EMBL" id="BAAADE010000008">
    <property type="protein sequence ID" value="GAA0611126.1"/>
    <property type="molecule type" value="Genomic_DNA"/>
</dbReference>
<keyword evidence="2" id="KW-1185">Reference proteome</keyword>
<organism evidence="1 2">
    <name type="scientific">Paenochrobactrum glaciei</name>
    <dbReference type="NCBI Taxonomy" id="486407"/>
    <lineage>
        <taxon>Bacteria</taxon>
        <taxon>Pseudomonadati</taxon>
        <taxon>Pseudomonadota</taxon>
        <taxon>Alphaproteobacteria</taxon>
        <taxon>Hyphomicrobiales</taxon>
        <taxon>Brucellaceae</taxon>
        <taxon>Paenochrobactrum</taxon>
    </lineage>
</organism>